<accession>A0AAV6SAG5</accession>
<feature type="domain" description="Fibronectin type-III" evidence="3">
    <location>
        <begin position="4584"/>
        <end position="4675"/>
    </location>
</feature>
<feature type="domain" description="Fibronectin type-III" evidence="3">
    <location>
        <begin position="2477"/>
        <end position="2563"/>
    </location>
</feature>
<dbReference type="SMART" id="SM00060">
    <property type="entry name" value="FN3"/>
    <property type="match status" value="40"/>
</dbReference>
<evidence type="ECO:0000256" key="1">
    <source>
        <dbReference type="ARBA" id="ARBA00023319"/>
    </source>
</evidence>
<feature type="domain" description="Fibronectin type-III" evidence="3">
    <location>
        <begin position="2825"/>
        <end position="2911"/>
    </location>
</feature>
<feature type="domain" description="Fibronectin type-III" evidence="3">
    <location>
        <begin position="28"/>
        <end position="117"/>
    </location>
</feature>
<dbReference type="Proteomes" id="UP000693946">
    <property type="component" value="Linkage Group LG14"/>
</dbReference>
<feature type="domain" description="Fibronectin type-III" evidence="3">
    <location>
        <begin position="731"/>
        <end position="817"/>
    </location>
</feature>
<dbReference type="PANTHER" id="PTHR47135">
    <property type="entry name" value="FIBRONECTIN TYPE III DOMAIN-CONTAINING PROTEIN 7"/>
    <property type="match status" value="1"/>
</dbReference>
<feature type="domain" description="Fibronectin type-III" evidence="3">
    <location>
        <begin position="559"/>
        <end position="645"/>
    </location>
</feature>
<feature type="domain" description="Fibronectin type-III" evidence="3">
    <location>
        <begin position="4301"/>
        <end position="4390"/>
    </location>
</feature>
<proteinExistence type="predicted"/>
<dbReference type="PANTHER" id="PTHR47135:SF3">
    <property type="entry name" value="FIBRONECTIN TYPE-III DOMAIN-CONTAINING PROTEIN"/>
    <property type="match status" value="1"/>
</dbReference>
<evidence type="ECO:0000259" key="2">
    <source>
        <dbReference type="PROSITE" id="PS50835"/>
    </source>
</evidence>
<dbReference type="Pfam" id="PF00041">
    <property type="entry name" value="fn3"/>
    <property type="match status" value="3"/>
</dbReference>
<feature type="domain" description="Fibronectin type-III" evidence="3">
    <location>
        <begin position="3258"/>
        <end position="3344"/>
    </location>
</feature>
<dbReference type="PROSITE" id="PS50835">
    <property type="entry name" value="IG_LIKE"/>
    <property type="match status" value="1"/>
</dbReference>
<evidence type="ECO:0000313" key="5">
    <source>
        <dbReference type="Proteomes" id="UP000693946"/>
    </source>
</evidence>
<feature type="domain" description="Fibronectin type-III" evidence="3">
    <location>
        <begin position="3866"/>
        <end position="3953"/>
    </location>
</feature>
<feature type="domain" description="Fibronectin type-III" evidence="3">
    <location>
        <begin position="818"/>
        <end position="905"/>
    </location>
</feature>
<feature type="domain" description="Fibronectin type-III" evidence="3">
    <location>
        <begin position="2999"/>
        <end position="3084"/>
    </location>
</feature>
<feature type="domain" description="Fibronectin type-III" evidence="3">
    <location>
        <begin position="1515"/>
        <end position="1602"/>
    </location>
</feature>
<protein>
    <submittedName>
        <fullName evidence="4">Fibronectin type III domain-containing protein 7</fullName>
    </submittedName>
</protein>
<dbReference type="PROSITE" id="PS50853">
    <property type="entry name" value="FN3"/>
    <property type="match status" value="20"/>
</dbReference>
<feature type="domain" description="Fibronectin type-III" evidence="3">
    <location>
        <begin position="1081"/>
        <end position="1169"/>
    </location>
</feature>
<keyword evidence="5" id="KW-1185">Reference proteome</keyword>
<reference evidence="4 5" key="1">
    <citation type="journal article" date="2021" name="Sci. Rep.">
        <title>Chromosome anchoring in Senegalese sole (Solea senegalensis) reveals sex-associated markers and genome rearrangements in flatfish.</title>
        <authorList>
            <person name="Guerrero-Cozar I."/>
            <person name="Gomez-Garrido J."/>
            <person name="Berbel C."/>
            <person name="Martinez-Blanch J.F."/>
            <person name="Alioto T."/>
            <person name="Claros M.G."/>
            <person name="Gagnaire P.A."/>
            <person name="Manchado M."/>
        </authorList>
    </citation>
    <scope>NUCLEOTIDE SEQUENCE [LARGE SCALE GENOMIC DNA]</scope>
    <source>
        <strain evidence="4">Sse05_10M</strain>
    </source>
</reference>
<feature type="domain" description="Fibronectin type-III" evidence="3">
    <location>
        <begin position="296"/>
        <end position="382"/>
    </location>
</feature>
<gene>
    <name evidence="4" type="ORF">JOB18_016794</name>
</gene>
<feature type="domain" description="Fibronectin type-III" evidence="3">
    <location>
        <begin position="906"/>
        <end position="994"/>
    </location>
</feature>
<evidence type="ECO:0000259" key="3">
    <source>
        <dbReference type="PROSITE" id="PS50853"/>
    </source>
</evidence>
<sequence>MDYTVTLKVFQYYFVVCKDTAKAGTGPDTSQIKEGKALTSRSVSLKWSDVPSTDYYILTVSSQDTGQTFKLTFPNTNTSAVVENLTPSTHYDFHVYTVNQAGMGHTSKVRTITTLAQPPEIVTAIQTGDFTARVEWSAVTDVLMYKVSIQNIDDPTSTPSEQEIPYTQLDVDNILPCSTYLISVSSLSQFLVPSEPTTHTYSTNKLTPVSSVSVDYTCETNSATIHWSTVVGADSYRAKVTDKNGAQLMCTDQGSSCQITGLNCGQIYTVQVTPVAANCENSMSNITATFHTVHCPPGNLSLVRECSSDAILFSWGHMDDTEYYEAFATDSKGVVIPCTTTEDSCYFTNMACGEHYVFTVSAVTDTCPSQASATVDVRTAPCVPTNLQTSSDCKSDILLSKWDLAEGALSYTVEAFGNQGVNDTYNCSSVSNSCAIEGIKCGEHLTVYVTAFDDECPSPSRLGTVAETGPCTPQNVSAVKECGADAITASWTMTAGAIFYVAIAKDSNGVSHHCNSFDLTCKIKGLECSTNYTVYVIGSNFLCNSSESQMVTLETDACPPSNIHASLDCAANEAHISWYGQPQIHSYTATIEDEDQVLLSCSSSVSNCSIPNLKCGMLYALTVRHHDGICPSIPSAPIIFESVPCGPVNVHANVDCASGGLSIDWDSSKNAEGYLTVVSGSSGQTSHNTSQPMLSVNTLGCGDEYTVTVMSFNRSCISFPTVLPVREAPCAPTNVVAERNCGQSFMEVTWQASLGAKTYTASAVGTTGIVLTCESNKTSCSLVGVMCGQVYNVSVAAVDDNCTGPGSPVVSQTTAPCPPSQLNASVNCSSNSVELTWSSSPNAVSYTGKAVSSDGHNVTCDAGTELSCHMDGLHCGKEYTFTVSASDGYCPSPDSNPVVQKTAPCSVQNVVSSLNCSTNTLTVSWTLESMPVNYSVTAMPTNESATVLRCISQSSSCTLINLECGEQYTVTVQAISYTCEGHSSVPEIVNSVPCIPMSVQGMMECPTHTLHASWDALSPSSAVSFISTLSGAGGFSTSCSTADKSCIFPGLQCAQTYMLCVVAVNDRCNSSKSEMVSATTAPCDPTSVTAAQDCMSGVATVTWGASAGANYYSVLAEANGHVDSCTSTSTSCDLTELQCGEDYTVTVLAGDGKCNSSILAKTNITTAPCAPVIQTHILACASNHAVVTWAEDGDALNVTVVAISTLSHSTSCSSSSVTSCTLEELQCGHTYTVHAVAQGIRCQSQHSTTIEIISAPCTPSNVEHRYICNSGVAIVSWDETMGRQSFYTHAQSGDHMDSCSGQQTNCSLHSLLCGRTYDVEVIAVADHCNSSVPGVTQIETAPCAPTNVSASLLCDFNTAAVSWQHSAGAISYTVTALGGDGDVKQCTTNETSCYLPNMHCAETYTVTVSPFSTCKGDDSSAITFIAGPCPPTNVHVSLQCEGNVGHVTWDAALQAEQYVVTAVDDHAHNCTSTGTSCSLTDLHCGETAIVTVVTIERGCMSNPSLPFTFQSVICPPTNVTGVTSCGNNDITVSWDPSPESGVSYFLHSEENGGATAGHSTMQTSHVMTGLQCGELYTITVTATDSECTSVLSTPIHAETAPCPPTNLNVTTECGTNLGILTWDPSPHAISYIATATGTHGHVVSCTSNTTTCSAKLDCGHEYTAEVFASSGTCNGSAGDTLTFISAPCLPDNVVAHLDCNVNSFAVEWRGSIGYVGYYTAIAIGSDDTRLACNSTTTNCTIENLQCGVIYSIVVTTPTVDCGIIDGSDYMVQSAPCKPDNIMVSLECSTHLTSVTWENSGPNQTQVVTAVNSAGVITTCNSSSSNCTFDDLTCGDIYSISVVGHTNSCSSDPLAVTSLNTAPCVPTNLRVQIDCLTGRATATWNSALGATSYTVYAHGSLGYNTTCNSTGTTCSMTNLACGQDYNFTVVGLHDSCASLVSESVTQSTGPCPHSGLMTTMDCKTHTATVSWTPGSGILYYNASADPSSSAPQQTCSTGGSSCNITSLQCGETYIVSVSGQGQNCPSRAQEWNRITSAPCPPINFRVFSICKSNDIMLMWQSSLGSASYMAVAENAEGSKWSCNTSSTSCQISQLPCGQQYHVYAVGVDDTCFGDKSNVEVFSTAPCVPQNIQHHLDCRDGVLNITWESTGHALQFCTSLSSSQGHITTCVADQHHSVMSNLQCDLMYNVSVMAMDNSCNSSHSPQEQLFTAPCPLSSFLTTTDCSTGVVSVAWNTSVAGVVHTVTAVDKMGYTHNCTGTSSGCDLSPLDCGTEYNITITPSRDGCVGRDSPTQMITTVPCIPKVSDVEIDCLSNSAWLMYEESTGAEDYVSVVTDSQGTVQTFVCNDSSEGVCSLPELKCSQNLTFALMARDHQCSSPPSNAVTSETAPCPPANVETIVSCDNAAVNITWSAVYGAVKYKATLEDMNGQTICCSTEDNSCSITDLACGEFYTLHLMAEGRVCNSSQNEMHITRTVLCIPDNLEASLNCINNVATMTWDYSKGWGLYRVRAVSADGHEDECISFQKECELTGLRCGQLYTATVTVEDQGCKSRPSESVTIKTAPCTPENISSVLDCEANSLVVSWSESAGADSYVATVHDSDGQTTTCQGTTEGGCNVAGIGCGQIYRISVISSDGLCDSPTSPVVELPSVPCEPTHIQAYFDCPSQTAMVAWYESDGALSYVVNAVAASGNVTLDANMTNCKLEGLHCGESYSVSVSAVGHKCSSVAHVTGQLLTEPCIPENITTVYNHGIGQVMWDSAVGADNYSVEGMTAQGLLISCNTSDNNCALYDLQCGQSYNISVTANNHVCQGMTTAPNAADITTEPCPPNNVQTSVDCQTNTGTVTWEANFDAVGFMVQLAGQDGHSLSCYNVDTFCNIEDLHCGVTYYTSVIAIGERLNSSASNTVSLVAAPCVTVHVLADMNCDNNSAVISWNSSDGATSYIMTAVTLEGYRASCETSDLQCQLTELQCGLTYTISLTTICDHCQVESQTAVTFSTRPCQPMYLGVDQQCGTSTANLFWGEAEGVELYMVTATCSMHTLHFNSTNSTCVFPDLLCGETYEFSVTAYVDGCYSETSSTVTIQTGPCQPTDLMVWGTCGNDTVALQWSAAAGASNYMVEAMGDLGYVMIYQTNETTIDVQLPCGQLFSFTVKAQDDRCFSHMSLPAEFKTTPCVPMHVQSIIHCDNSMGMLSWASSDGAETYLAFATEPHGTVHSYTTNTTSVTWNDLDCGKVYTVQVIAMDYNCSSLPSNTTSIRMAPCIPYGLTSSINCSTKVVSLTWNGTEEADLYLVTAETTGGHKVQLSTNDTGTYFSEFQCGQDYYLSVQAVDSECTSQPSQPSLLKSEPCPPTGISSSMNCLSNIALVSWISSADADFYTATITLEDGQSKSCWSTGEPCGISNVLCGKNYTVTVVASNDECNSDPSEPTILQSVPCIPTDMDVTMDCSENEAVVSWSASSGALFYQVMAQSALGDFSACDSTNEMCRLTNLTCGRTYFVQIVAEDNICSSLASPSKEFKSVPCTPAIGNVVLDCVTNFINVAWTSSGGALDYTATARASNGHASTCSSNLTNCEIQNVQCGLIYNVITVASNEQCDSSPSTSLEVESVPCPPANVEAVLNCSTNTAQVEWQASVGADSYIVEAFGMEEHEASCETTSQSCLLPDLMCGYTYNISVRAVNDKCNVSQSAITQLQAVPCVPQMVEAHLNCESGAVAVSWEASKGASSYTTVAQGNGGYASTCNSSEPTCVFSDLLCGLNYSITVSASDETCRSGESSDVDISSLRCVPQHVSAVMICSNDTAVVRWDEEEVMSSYLVQASGPGGHMTTCNSYENSCQLHSLHCGQLYNLTVTALDGQCDNSHAYLDLLSVPCTPTNVQATLQCDSNTVAVTWVQASGAVSYVAVGVTADGSHQTECNSTMTHCDLSDLQCGQTYHVTVFGLDEYCSSVASDVSYVRTAPCTPQNVIVNTECAEGALTISWAPNPDAQYFHALAVSKTGARPYCNSTGTSCTINNLPCGQKYNVTVLSVRDGCESQLSAVVKTCSAPCSPSNATGDLDCVANSANVMWETSEGAHHYLVYAEGSDGHNSSCTSTSSHCEVLDLNCGTRYTFRVTAANAHCHSNQSSIFELVTGPCALTSVSVETQCNSDTILVEWDNTVDTTDYVVTAENQNHTLISCHSSSDSCLLENITCDMQYSVIVSATSDKCSNLRSPPKKIKTAPCVPANVTVEHLCEESGAVVRWGASPVAISYLLTATGEDGHVATCNTPVSNCNLADLHCGQLYDLNITASGDNCTSMPYLSSFQTVPCASSGLTVNIDCQDNSAVLSWNPTAGAVMYYGRAQPTDGDALYCESTTPSCTFEYLECGKIYNFSVEASNSVCNGSCSEPLEAGAVPCPPTSLKVRMQRIEKTYWAMTTWDHVNCSHVEYRADISGLIQNNPQTQMDVFSYWWSRQYFEFPMPCSTAYNLTVRARNSAGVGMPSSALSGVTAPCPPQNVRYSGNSQFAVLTWDASVFATMYTVYSTADGNRTELCNTTGLSCHLTDFNSSATEVTASNDVGESNPNKMITGPVVSRRRRDFRSSLIQANLGQDLEAPNVEIELLSEVSMLVKWTPVDDATEYTLVTLVPYVAQQDNESVKVKTVNVEYSLETDLKSWTTYCFRVAAKNALNQSSYSRPVCKTTGGSK</sequence>
<organism evidence="4 5">
    <name type="scientific">Solea senegalensis</name>
    <name type="common">Senegalese sole</name>
    <dbReference type="NCBI Taxonomy" id="28829"/>
    <lineage>
        <taxon>Eukaryota</taxon>
        <taxon>Metazoa</taxon>
        <taxon>Chordata</taxon>
        <taxon>Craniata</taxon>
        <taxon>Vertebrata</taxon>
        <taxon>Euteleostomi</taxon>
        <taxon>Actinopterygii</taxon>
        <taxon>Neopterygii</taxon>
        <taxon>Teleostei</taxon>
        <taxon>Neoteleostei</taxon>
        <taxon>Acanthomorphata</taxon>
        <taxon>Carangaria</taxon>
        <taxon>Pleuronectiformes</taxon>
        <taxon>Pleuronectoidei</taxon>
        <taxon>Soleidae</taxon>
        <taxon>Solea</taxon>
    </lineage>
</organism>
<feature type="domain" description="Fibronectin type-III" evidence="3">
    <location>
        <begin position="3606"/>
        <end position="3692"/>
    </location>
</feature>
<dbReference type="InterPro" id="IPR003961">
    <property type="entry name" value="FN3_dom"/>
</dbReference>
<dbReference type="InterPro" id="IPR007110">
    <property type="entry name" value="Ig-like_dom"/>
</dbReference>
<dbReference type="CDD" id="cd00063">
    <property type="entry name" value="FN3"/>
    <property type="match status" value="7"/>
</dbReference>
<dbReference type="EMBL" id="JAGKHQ010000006">
    <property type="protein sequence ID" value="KAG7513795.1"/>
    <property type="molecule type" value="Genomic_DNA"/>
</dbReference>
<evidence type="ECO:0000313" key="4">
    <source>
        <dbReference type="EMBL" id="KAG7513795.1"/>
    </source>
</evidence>
<feature type="domain" description="Fibronectin type-III" evidence="3">
    <location>
        <begin position="1864"/>
        <end position="1950"/>
    </location>
</feature>
<comment type="caution">
    <text evidence="4">The sequence shown here is derived from an EMBL/GenBank/DDBJ whole genome shotgun (WGS) entry which is preliminary data.</text>
</comment>
<feature type="domain" description="Fibronectin type-III" evidence="3">
    <location>
        <begin position="1951"/>
        <end position="2038"/>
    </location>
</feature>
<feature type="domain" description="Ig-like" evidence="2">
    <location>
        <begin position="841"/>
        <end position="990"/>
    </location>
</feature>
<keyword evidence="1" id="KW-0393">Immunoglobulin domain</keyword>
<feature type="domain" description="Fibronectin type-III" evidence="3">
    <location>
        <begin position="4038"/>
        <end position="4127"/>
    </location>
</feature>
<name>A0AAV6SAG5_SOLSE</name>
<feature type="domain" description="Fibronectin type-III" evidence="3">
    <location>
        <begin position="118"/>
        <end position="210"/>
    </location>
</feature>